<name>A0ABX5PZ87_9FLAO</name>
<dbReference type="EMBL" id="QKZR01000001">
    <property type="protein sequence ID" value="PZX43084.1"/>
    <property type="molecule type" value="Genomic_DNA"/>
</dbReference>
<sequence>MSFTRNSIFLIVVLMISVSLTSCNDNDKKPEVDTELFAVEDLAKVIENGFNTYRSDSIKSNFSPVLFSWRLGSDFKTKNTAAERQGFYSAFNMLYKQSIDSYVESVELLDLEVLLFDIHKKDNVYRLNYYVTDQDERVVNYLIFYVDKDRNGDYQVVNFYNVSSGFTYSDMIGEYIDGNNYGSNRSEMIALEKAANKRDVAIYNSSIGKHKEAYEKMKTIDYKYLNSSGFAQYKMIFASKISVSLYKEELEWMSAITHNEVSKKYYECISLTLDIENEAASEKCVMEFEELLISS</sequence>
<keyword evidence="3" id="KW-1185">Reference proteome</keyword>
<gene>
    <name evidence="2" type="ORF">LX97_00083</name>
</gene>
<keyword evidence="1" id="KW-0732">Signal</keyword>
<evidence type="ECO:0000313" key="3">
    <source>
        <dbReference type="Proteomes" id="UP000248584"/>
    </source>
</evidence>
<evidence type="ECO:0008006" key="4">
    <source>
        <dbReference type="Google" id="ProtNLM"/>
    </source>
</evidence>
<feature type="signal peptide" evidence="1">
    <location>
        <begin position="1"/>
        <end position="24"/>
    </location>
</feature>
<protein>
    <recommendedName>
        <fullName evidence="4">Lipoprotein</fullName>
    </recommendedName>
</protein>
<evidence type="ECO:0000313" key="2">
    <source>
        <dbReference type="EMBL" id="PZX43084.1"/>
    </source>
</evidence>
<dbReference type="PROSITE" id="PS51257">
    <property type="entry name" value="PROKAR_LIPOPROTEIN"/>
    <property type="match status" value="1"/>
</dbReference>
<feature type="chain" id="PRO_5046955500" description="Lipoprotein" evidence="1">
    <location>
        <begin position="25"/>
        <end position="295"/>
    </location>
</feature>
<accession>A0ABX5PZ87</accession>
<dbReference type="Proteomes" id="UP000248584">
    <property type="component" value="Unassembled WGS sequence"/>
</dbReference>
<reference evidence="2 3" key="1">
    <citation type="submission" date="2018-06" db="EMBL/GenBank/DDBJ databases">
        <title>Genomic Encyclopedia of Archaeal and Bacterial Type Strains, Phase II (KMG-II): from individual species to whole genera.</title>
        <authorList>
            <person name="Goeker M."/>
        </authorList>
    </citation>
    <scope>NUCLEOTIDE SEQUENCE [LARGE SCALE GENOMIC DNA]</scope>
    <source>
        <strain evidence="2 3">DSM 17205</strain>
    </source>
</reference>
<organism evidence="2 3">
    <name type="scientific">Nonlabens dokdonensis</name>
    <dbReference type="NCBI Taxonomy" id="328515"/>
    <lineage>
        <taxon>Bacteria</taxon>
        <taxon>Pseudomonadati</taxon>
        <taxon>Bacteroidota</taxon>
        <taxon>Flavobacteriia</taxon>
        <taxon>Flavobacteriales</taxon>
        <taxon>Flavobacteriaceae</taxon>
        <taxon>Nonlabens</taxon>
    </lineage>
</organism>
<evidence type="ECO:0000256" key="1">
    <source>
        <dbReference type="SAM" id="SignalP"/>
    </source>
</evidence>
<comment type="caution">
    <text evidence="2">The sequence shown here is derived from an EMBL/GenBank/DDBJ whole genome shotgun (WGS) entry which is preliminary data.</text>
</comment>
<proteinExistence type="predicted"/>